<dbReference type="SUPFAM" id="SSF52317">
    <property type="entry name" value="Class I glutamine amidotransferase-like"/>
    <property type="match status" value="1"/>
</dbReference>
<keyword evidence="7 10" id="KW-0665">Pyrimidine biosynthesis</keyword>
<dbReference type="PANTHER" id="PTHR11550">
    <property type="entry name" value="CTP SYNTHASE"/>
    <property type="match status" value="1"/>
</dbReference>
<name>A0AAF6Z3C6_BOVIN</name>
<dbReference type="NCBIfam" id="NF003792">
    <property type="entry name" value="PRK05380.1"/>
    <property type="match status" value="1"/>
</dbReference>
<evidence type="ECO:0000313" key="15">
    <source>
        <dbReference type="Proteomes" id="UP000009136"/>
    </source>
</evidence>
<dbReference type="GO" id="GO:0044210">
    <property type="term" value="P:'de novo' CTP biosynthetic process"/>
    <property type="evidence" value="ECO:0007669"/>
    <property type="project" value="UniProtKB-UniRule"/>
</dbReference>
<feature type="domain" description="Glutamine amidotransferase" evidence="12">
    <location>
        <begin position="317"/>
        <end position="503"/>
    </location>
</feature>
<comment type="similarity">
    <text evidence="2 10">Belongs to the CTP synthase family.</text>
</comment>
<dbReference type="PROSITE" id="PS51273">
    <property type="entry name" value="GATASE_TYPE_1"/>
    <property type="match status" value="1"/>
</dbReference>
<dbReference type="FunFam" id="3.40.50.300:FF:000207">
    <property type="entry name" value="CTP synthase"/>
    <property type="match status" value="1"/>
</dbReference>
<sequence>MKYILVTGGVISGIGKGIIASSIGTILKSCGLRVTAIKIDPYINIDAGTFSPYEHGEVFVLNDGGEVDLDLGNYERFLDINLYKDNNITTGKIYQHVINKERRGDYLGKTVQVVPHITDAVQEWVMNQAMVPVDGHKEEPQICVIELGGTIGDIEGMPFVEAFRQFQFKAKRENFCNIHVSLVPQPSATGEQKTKPTQNSVRALRGLGLSPDLIVCRSSTPIEMAVKEKISMFCHVNPEQVICIHDVSSTYRVPVLLEEQGIIKYFKERLDLPIGDSASSLLSKWRNMADRVFCCSLKILDDSIDLEQTTEVEDPVKFHEAWQKLCKADGVLVPGGFGIRGTLGKLQAISWARSRKIPFLGVCLGMQLAVIEFARNCLNLKDADSTEFEPNARVPVVIDMPEHNPGNLGGTMRLGIRRTVFKTENSILRKLYGDVPFIEERHRHRYEVNPSLISQLEQKDLSFVGQDVDGERMEIIELANHPYFVGVQFHPEFSSRPMKPSPPYLGLLLAATGNLNAYLLQGCKLSSSDRYSDASDDSFSEPRLAELEIS</sequence>
<comment type="pathway">
    <text evidence="1 10">Pyrimidine metabolism; CTP biosynthesis via de novo pathway; CTP from UDP: step 2/2.</text>
</comment>
<dbReference type="InterPro" id="IPR033828">
    <property type="entry name" value="GATase1_CTP_Synthase"/>
</dbReference>
<dbReference type="AlphaFoldDB" id="A0AAF6Z3C6"/>
<dbReference type="Ensembl" id="ENSBTAT00000022629.6">
    <property type="protein sequence ID" value="ENSBTAP00000022629.4"/>
    <property type="gene ID" value="ENSBTAG00000017017.6"/>
</dbReference>
<feature type="region of interest" description="Disordered" evidence="11">
    <location>
        <begin position="528"/>
        <end position="550"/>
    </location>
</feature>
<evidence type="ECO:0000256" key="3">
    <source>
        <dbReference type="ARBA" id="ARBA00022598"/>
    </source>
</evidence>
<dbReference type="Gene3D" id="3.40.50.880">
    <property type="match status" value="1"/>
</dbReference>
<evidence type="ECO:0000256" key="2">
    <source>
        <dbReference type="ARBA" id="ARBA00007533"/>
    </source>
</evidence>
<evidence type="ECO:0000256" key="11">
    <source>
        <dbReference type="SAM" id="MobiDB-lite"/>
    </source>
</evidence>
<dbReference type="GO" id="GO:0003883">
    <property type="term" value="F:CTP synthase activity"/>
    <property type="evidence" value="ECO:0007669"/>
    <property type="project" value="UniProtKB-UniRule"/>
</dbReference>
<evidence type="ECO:0000256" key="8">
    <source>
        <dbReference type="ARBA" id="ARBA00037348"/>
    </source>
</evidence>
<protein>
    <recommendedName>
        <fullName evidence="10">CTP synthase</fullName>
        <ecNumber evidence="10">6.3.4.2</ecNumber>
    </recommendedName>
    <alternativeName>
        <fullName evidence="10">UTP--ammonia ligase</fullName>
    </alternativeName>
</protein>
<dbReference type="CDD" id="cd01746">
    <property type="entry name" value="GATase1_CTP_Synthase"/>
    <property type="match status" value="1"/>
</dbReference>
<dbReference type="PANTHER" id="PTHR11550:SF2">
    <property type="entry name" value="CTP SYNTHASE 2"/>
    <property type="match status" value="1"/>
</dbReference>
<dbReference type="InterPro" id="IPR029062">
    <property type="entry name" value="Class_I_gatase-like"/>
</dbReference>
<dbReference type="FunFam" id="3.40.50.880:FF:000005">
    <property type="entry name" value="CTP synthase"/>
    <property type="match status" value="1"/>
</dbReference>
<dbReference type="Pfam" id="PF00117">
    <property type="entry name" value="GATase"/>
    <property type="match status" value="1"/>
</dbReference>
<evidence type="ECO:0000256" key="9">
    <source>
        <dbReference type="ARBA" id="ARBA00047781"/>
    </source>
</evidence>
<gene>
    <name evidence="14" type="primary">CTPS2</name>
</gene>
<evidence type="ECO:0000256" key="6">
    <source>
        <dbReference type="ARBA" id="ARBA00022962"/>
    </source>
</evidence>
<evidence type="ECO:0000256" key="4">
    <source>
        <dbReference type="ARBA" id="ARBA00022741"/>
    </source>
</evidence>
<dbReference type="Pfam" id="PF06418">
    <property type="entry name" value="CTP_synth_N"/>
    <property type="match status" value="1"/>
</dbReference>
<dbReference type="CDD" id="cd03113">
    <property type="entry name" value="CTPS_N"/>
    <property type="match status" value="1"/>
</dbReference>
<keyword evidence="6 10" id="KW-0315">Glutamine amidotransferase</keyword>
<evidence type="ECO:0000313" key="14">
    <source>
        <dbReference type="Ensembl" id="ENSBTAP00000022629.4"/>
    </source>
</evidence>
<dbReference type="Gene3D" id="3.40.50.300">
    <property type="entry name" value="P-loop containing nucleotide triphosphate hydrolases"/>
    <property type="match status" value="1"/>
</dbReference>
<evidence type="ECO:0000259" key="12">
    <source>
        <dbReference type="Pfam" id="PF00117"/>
    </source>
</evidence>
<organism evidence="14 15">
    <name type="scientific">Bos taurus</name>
    <name type="common">Bovine</name>
    <dbReference type="NCBI Taxonomy" id="9913"/>
    <lineage>
        <taxon>Eukaryota</taxon>
        <taxon>Metazoa</taxon>
        <taxon>Chordata</taxon>
        <taxon>Craniata</taxon>
        <taxon>Vertebrata</taxon>
        <taxon>Euteleostomi</taxon>
        <taxon>Mammalia</taxon>
        <taxon>Eutheria</taxon>
        <taxon>Laurasiatheria</taxon>
        <taxon>Artiodactyla</taxon>
        <taxon>Ruminantia</taxon>
        <taxon>Pecora</taxon>
        <taxon>Bovidae</taxon>
        <taxon>Bovinae</taxon>
        <taxon>Bos</taxon>
    </lineage>
</organism>
<comment type="function">
    <text evidence="8">Catalyzes the ATP-dependent amination of UTP to CTP with either L-glutamine or ammonia as the source of nitrogen. Constitutes the rate-limiting enzyme in the synthesis of cytosine nucleotides.</text>
</comment>
<keyword evidence="15" id="KW-1185">Reference proteome</keyword>
<dbReference type="SUPFAM" id="SSF52540">
    <property type="entry name" value="P-loop containing nucleoside triphosphate hydrolases"/>
    <property type="match status" value="1"/>
</dbReference>
<dbReference type="InterPro" id="IPR017926">
    <property type="entry name" value="GATASE"/>
</dbReference>
<accession>A0AAF6Z3C6</accession>
<evidence type="ECO:0000259" key="13">
    <source>
        <dbReference type="Pfam" id="PF06418"/>
    </source>
</evidence>
<reference evidence="14" key="1">
    <citation type="submission" date="2018-03" db="EMBL/GenBank/DDBJ databases">
        <title>ARS-UCD1.2.</title>
        <authorList>
            <person name="Rosen B.D."/>
            <person name="Bickhart D.M."/>
            <person name="Koren S."/>
            <person name="Schnabel R.D."/>
            <person name="Hall R."/>
            <person name="Zimin A."/>
            <person name="Dreischer C."/>
            <person name="Schultheiss S."/>
            <person name="Schroeder S.G."/>
            <person name="Elsik C.G."/>
            <person name="Couldrey C."/>
            <person name="Liu G.E."/>
            <person name="Van Tassell C.P."/>
            <person name="Phillippy A.M."/>
            <person name="Smith T.P.L."/>
            <person name="Medrano J.F."/>
        </authorList>
    </citation>
    <scope>NUCLEOTIDE SEQUENCE [LARGE SCALE GENOMIC DNA]</scope>
    <source>
        <strain evidence="14">Hereford</strain>
    </source>
</reference>
<evidence type="ECO:0000256" key="10">
    <source>
        <dbReference type="RuleBase" id="RU810713"/>
    </source>
</evidence>
<dbReference type="EC" id="6.3.4.2" evidence="10"/>
<comment type="catalytic activity">
    <reaction evidence="9 10">
        <text>UTP + L-glutamine + ATP + H2O = CTP + L-glutamate + ADP + phosphate + 2 H(+)</text>
        <dbReference type="Rhea" id="RHEA:26426"/>
        <dbReference type="ChEBI" id="CHEBI:15377"/>
        <dbReference type="ChEBI" id="CHEBI:15378"/>
        <dbReference type="ChEBI" id="CHEBI:29985"/>
        <dbReference type="ChEBI" id="CHEBI:30616"/>
        <dbReference type="ChEBI" id="CHEBI:37563"/>
        <dbReference type="ChEBI" id="CHEBI:43474"/>
        <dbReference type="ChEBI" id="CHEBI:46398"/>
        <dbReference type="ChEBI" id="CHEBI:58359"/>
        <dbReference type="ChEBI" id="CHEBI:456216"/>
        <dbReference type="EC" id="6.3.4.2"/>
    </reaction>
</comment>
<evidence type="ECO:0000256" key="1">
    <source>
        <dbReference type="ARBA" id="ARBA00005171"/>
    </source>
</evidence>
<dbReference type="InterPro" id="IPR004468">
    <property type="entry name" value="CTP_synthase"/>
</dbReference>
<reference evidence="14" key="3">
    <citation type="submission" date="2025-09" db="UniProtKB">
        <authorList>
            <consortium name="Ensembl"/>
        </authorList>
    </citation>
    <scope>IDENTIFICATION</scope>
    <source>
        <strain evidence="14">Hereford</strain>
    </source>
</reference>
<keyword evidence="4 10" id="KW-0547">Nucleotide-binding</keyword>
<keyword evidence="3 10" id="KW-0436">Ligase</keyword>
<dbReference type="Proteomes" id="UP000009136">
    <property type="component" value="Chromosome X"/>
</dbReference>
<reference evidence="14" key="2">
    <citation type="submission" date="2025-08" db="UniProtKB">
        <authorList>
            <consortium name="Ensembl"/>
        </authorList>
    </citation>
    <scope>IDENTIFICATION</scope>
    <source>
        <strain evidence="14">Hereford</strain>
    </source>
</reference>
<dbReference type="InterPro" id="IPR017456">
    <property type="entry name" value="CTP_synthase_N"/>
</dbReference>
<evidence type="ECO:0000256" key="5">
    <source>
        <dbReference type="ARBA" id="ARBA00022840"/>
    </source>
</evidence>
<evidence type="ECO:0000256" key="7">
    <source>
        <dbReference type="ARBA" id="ARBA00022975"/>
    </source>
</evidence>
<feature type="domain" description="CTP synthase N-terminal" evidence="13">
    <location>
        <begin position="2"/>
        <end position="272"/>
    </location>
</feature>
<dbReference type="GeneTree" id="ENSGT00910000144179"/>
<dbReference type="InterPro" id="IPR027417">
    <property type="entry name" value="P-loop_NTPase"/>
</dbReference>
<dbReference type="GO" id="GO:0005524">
    <property type="term" value="F:ATP binding"/>
    <property type="evidence" value="ECO:0007669"/>
    <property type="project" value="UniProtKB-KW"/>
</dbReference>
<proteinExistence type="inferred from homology"/>
<keyword evidence="5 10" id="KW-0067">ATP-binding</keyword>